<dbReference type="AlphaFoldDB" id="A0AAW8V8H3"/>
<keyword evidence="1" id="KW-0812">Transmembrane</keyword>
<dbReference type="Proteomes" id="UP001182304">
    <property type="component" value="Unassembled WGS sequence"/>
</dbReference>
<keyword evidence="1" id="KW-1133">Transmembrane helix</keyword>
<comment type="caution">
    <text evidence="2">The sequence shown here is derived from an EMBL/GenBank/DDBJ whole genome shotgun (WGS) entry which is preliminary data.</text>
</comment>
<proteinExistence type="predicted"/>
<evidence type="ECO:0008006" key="4">
    <source>
        <dbReference type="Google" id="ProtNLM"/>
    </source>
</evidence>
<name>A0AAW8V8H3_PASMD</name>
<reference evidence="2" key="1">
    <citation type="submission" date="2022-07" db="EMBL/GenBank/DDBJ databases">
        <title>Sequence of Pasteurella multocoda 17BRD-035.</title>
        <authorList>
            <person name="Roy Chowdhury P."/>
            <person name="Alhamami T."/>
            <person name="Trott D.J."/>
            <person name="Djordvevic S.P."/>
        </authorList>
    </citation>
    <scope>NUCLEOTIDE SEQUENCE</scope>
    <source>
        <strain evidence="2">17BRD-035</strain>
    </source>
</reference>
<evidence type="ECO:0000256" key="1">
    <source>
        <dbReference type="SAM" id="Phobius"/>
    </source>
</evidence>
<feature type="transmembrane region" description="Helical" evidence="1">
    <location>
        <begin position="12"/>
        <end position="32"/>
    </location>
</feature>
<dbReference type="RefSeq" id="WP_115098062.1">
    <property type="nucleotide sequence ID" value="NZ_CP033598.1"/>
</dbReference>
<accession>A0AAW8V8H3</accession>
<dbReference type="EMBL" id="JANIEN010000013">
    <property type="protein sequence ID" value="MDT3453082.1"/>
    <property type="molecule type" value="Genomic_DNA"/>
</dbReference>
<feature type="transmembrane region" description="Helical" evidence="1">
    <location>
        <begin position="38"/>
        <end position="57"/>
    </location>
</feature>
<gene>
    <name evidence="2" type="ORF">NQF69_09900</name>
</gene>
<evidence type="ECO:0000313" key="2">
    <source>
        <dbReference type="EMBL" id="MDT3453082.1"/>
    </source>
</evidence>
<keyword evidence="1" id="KW-0472">Membrane</keyword>
<protein>
    <recommendedName>
        <fullName evidence="4">DUF4760 domain-containing protein</fullName>
    </recommendedName>
</protein>
<organism evidence="2 3">
    <name type="scientific">Pasteurella multocida</name>
    <dbReference type="NCBI Taxonomy" id="747"/>
    <lineage>
        <taxon>Bacteria</taxon>
        <taxon>Pseudomonadati</taxon>
        <taxon>Pseudomonadota</taxon>
        <taxon>Gammaproteobacteria</taxon>
        <taxon>Pasteurellales</taxon>
        <taxon>Pasteurellaceae</taxon>
        <taxon>Pasteurella</taxon>
    </lineage>
</organism>
<sequence length="176" mass="20738">MTVNKKTLDLILGLFFLSLFLFSFYYLIFVWAPENTTVAIPLFTACIGLIGIIYAQYQSKSRDIAESHRESKIETYRMFFNILKLFMNKDNGEIDINDKKIQNMMRELNENFILWASDDVLVAWKEFREHGNDNKQVLKKVDNMYRAIRKDLGHTDKKLKELDLIKINLSDPETLD</sequence>
<evidence type="ECO:0000313" key="3">
    <source>
        <dbReference type="Proteomes" id="UP001182304"/>
    </source>
</evidence>